<keyword evidence="9" id="KW-1185">Reference proteome</keyword>
<keyword evidence="4" id="KW-0378">Hydrolase</keyword>
<evidence type="ECO:0000313" key="8">
    <source>
        <dbReference type="EMBL" id="AVQ29796.1"/>
    </source>
</evidence>
<evidence type="ECO:0000256" key="4">
    <source>
        <dbReference type="ARBA" id="ARBA00022801"/>
    </source>
</evidence>
<dbReference type="InterPro" id="IPR010049">
    <property type="entry name" value="MTA_SAH_Nsdase"/>
</dbReference>
<dbReference type="GeneID" id="77466476"/>
<proteinExistence type="predicted"/>
<evidence type="ECO:0000259" key="7">
    <source>
        <dbReference type="Pfam" id="PF01048"/>
    </source>
</evidence>
<dbReference type="CDD" id="cd09008">
    <property type="entry name" value="MTAN"/>
    <property type="match status" value="1"/>
</dbReference>
<dbReference type="NCBIfam" id="NF004079">
    <property type="entry name" value="PRK05584.1"/>
    <property type="match status" value="1"/>
</dbReference>
<feature type="chain" id="PRO_5046808952" description="adenosylhomocysteine nucleosidase" evidence="6">
    <location>
        <begin position="20"/>
        <end position="251"/>
    </location>
</feature>
<reference evidence="9" key="1">
    <citation type="journal article" date="2018" name="MSphere">
        <title>Fusobacterium Genomics Using MinION and Illumina Sequencing Enables Genome Completion and Correction.</title>
        <authorList>
            <person name="Todd S.M."/>
            <person name="Settlage R.E."/>
            <person name="Lahmers K.K."/>
            <person name="Slade D.J."/>
        </authorList>
    </citation>
    <scope>NUCLEOTIDE SEQUENCE [LARGE SCALE GENOMIC DNA]</scope>
    <source>
        <strain evidence="9">ATCC 27725</strain>
    </source>
</reference>
<dbReference type="Gene3D" id="3.40.50.1580">
    <property type="entry name" value="Nucleoside phosphorylase domain"/>
    <property type="match status" value="1"/>
</dbReference>
<name>A0ABN5JCN3_FUSVA</name>
<sequence length="251" mass="27082">MKKLIIMLLIICLATTVFAQKIALIGAMDSEIELLKNSMKNVTEVKIGAITYYEGTLEGKNIVLLKTGVGKVNAAIGADTVIREFEVESIIFTGVAGAIDNKLNIADIVISKDLVQHDVDLTAFGRPMGLIPGNNSIEFKADKNLIDIAYESAVKVLGKDKVKIGRIATGDQFIADKDRVKMIGEIFEASAVEMEGGAVAQVAQLYNVPFVVLRAVSDKADGSAKMTYEDFVVVAADNSANIVKEMLKRIK</sequence>
<dbReference type="InterPro" id="IPR000845">
    <property type="entry name" value="Nucleoside_phosphorylase_d"/>
</dbReference>
<keyword evidence="5" id="KW-0486">Methionine biosynthesis</keyword>
<evidence type="ECO:0000256" key="3">
    <source>
        <dbReference type="ARBA" id="ARBA00022605"/>
    </source>
</evidence>
<dbReference type="NCBIfam" id="TIGR01704">
    <property type="entry name" value="MTA_SAH-Nsdase"/>
    <property type="match status" value="1"/>
</dbReference>
<evidence type="ECO:0000256" key="5">
    <source>
        <dbReference type="ARBA" id="ARBA00023167"/>
    </source>
</evidence>
<organism evidence="8 9">
    <name type="scientific">Fusobacterium varium ATCC 27725</name>
    <dbReference type="NCBI Taxonomy" id="469618"/>
    <lineage>
        <taxon>Bacteria</taxon>
        <taxon>Fusobacteriati</taxon>
        <taxon>Fusobacteriota</taxon>
        <taxon>Fusobacteriia</taxon>
        <taxon>Fusobacteriales</taxon>
        <taxon>Fusobacteriaceae</taxon>
        <taxon>Fusobacterium</taxon>
    </lineage>
</organism>
<evidence type="ECO:0000256" key="6">
    <source>
        <dbReference type="SAM" id="SignalP"/>
    </source>
</evidence>
<evidence type="ECO:0000313" key="9">
    <source>
        <dbReference type="Proteomes" id="UP000241238"/>
    </source>
</evidence>
<feature type="domain" description="Nucleoside phosphorylase" evidence="7">
    <location>
        <begin position="21"/>
        <end position="248"/>
    </location>
</feature>
<dbReference type="Proteomes" id="UP000241238">
    <property type="component" value="Chromosome"/>
</dbReference>
<dbReference type="Pfam" id="PF01048">
    <property type="entry name" value="PNP_UDP_1"/>
    <property type="match status" value="1"/>
</dbReference>
<feature type="signal peptide" evidence="6">
    <location>
        <begin position="1"/>
        <end position="19"/>
    </location>
</feature>
<dbReference type="EC" id="3.2.2.9" evidence="2"/>
<dbReference type="PANTHER" id="PTHR46832">
    <property type="entry name" value="5'-METHYLTHIOADENOSINE/S-ADENOSYLHOMOCYSTEINE NUCLEOSIDASE"/>
    <property type="match status" value="1"/>
</dbReference>
<dbReference type="InterPro" id="IPR035994">
    <property type="entry name" value="Nucleoside_phosphorylase_sf"/>
</dbReference>
<dbReference type="SUPFAM" id="SSF53167">
    <property type="entry name" value="Purine and uridine phosphorylases"/>
    <property type="match status" value="1"/>
</dbReference>
<evidence type="ECO:0000256" key="2">
    <source>
        <dbReference type="ARBA" id="ARBA00011974"/>
    </source>
</evidence>
<dbReference type="PANTHER" id="PTHR46832:SF1">
    <property type="entry name" value="5'-METHYLTHIOADENOSINE_S-ADENOSYLHOMOCYSTEINE NUCLEOSIDASE"/>
    <property type="match status" value="1"/>
</dbReference>
<evidence type="ECO:0000256" key="1">
    <source>
        <dbReference type="ARBA" id="ARBA00004945"/>
    </source>
</evidence>
<protein>
    <recommendedName>
        <fullName evidence="2">adenosylhomocysteine nucleosidase</fullName>
        <ecNumber evidence="2">3.2.2.9</ecNumber>
    </recommendedName>
</protein>
<keyword evidence="3" id="KW-0028">Amino-acid biosynthesis</keyword>
<gene>
    <name evidence="8" type="ORF">C4N18_00610</name>
</gene>
<comment type="pathway">
    <text evidence="1">Amino-acid biosynthesis; L-methionine biosynthesis via salvage pathway; S-methyl-5-thio-alpha-D-ribose 1-phosphate from S-methyl-5'-thioadenosine (hydrolase route): step 1/2.</text>
</comment>
<accession>A0ABN5JCN3</accession>
<dbReference type="EMBL" id="CP028103">
    <property type="protein sequence ID" value="AVQ29796.1"/>
    <property type="molecule type" value="Genomic_DNA"/>
</dbReference>
<keyword evidence="6" id="KW-0732">Signal</keyword>
<dbReference type="RefSeq" id="WP_005951013.1">
    <property type="nucleotide sequence ID" value="NZ_CP028103.1"/>
</dbReference>